<sequence>MMGSFPTEILQRIFEHLETPISLENWEPGHYRWDELPPPLSHLFHRIARPLIYRTVALRSKNGPSDSPMDKFMHVLCADPSIGHNIQGLQVEPWLSDFGFDHFALQLSASPENLDERQRRWLNMWTEAGNRNVALVALVAAPRLQTLDYMDTGSFEGIAAYLSGRQDLEDEYFATALGGDSESDNDDVPDEIGSEIASGNGDEDSESGDVPAGQQQSQLLGPASENPMSLLSEVRVGFRGYGNVLERVQKIEGVLLNPGLRILRLSAFRWTKYEVRAMKWNNVMSNITTLQLKNCLIDERGLANALRRCRLRHLHIALAGDQDVGANRHPATLDLNEMGVALRRYGQSLESLDFDSTEFGDYIMVGHIGPLNELSRLRNLKICLQDLGEFDEEDEEDELDEQDEDNEAELEMELRTLLPSTLESIHIRPSEKNGTIRVPLTLLTDEVFRGLRTVEVEGYVVFQDDTKTLEVPGWSKSFKSDMFRRDDMLRSSDEPAEFDYFVSVHFSRDAEVR</sequence>
<dbReference type="OrthoDB" id="4997509at2759"/>
<gene>
    <name evidence="2" type="ORF">CRHIZ90672A_00014901</name>
</gene>
<dbReference type="SUPFAM" id="SSF52047">
    <property type="entry name" value="RNI-like"/>
    <property type="match status" value="1"/>
</dbReference>
<comment type="caution">
    <text evidence="2">The sequence shown here is derived from an EMBL/GenBank/DDBJ whole genome shotgun (WGS) entry which is preliminary data.</text>
</comment>
<protein>
    <submittedName>
        <fullName evidence="2">Uncharacterized protein</fullName>
    </submittedName>
</protein>
<organism evidence="2 3">
    <name type="scientific">Clonostachys rhizophaga</name>
    <dbReference type="NCBI Taxonomy" id="160324"/>
    <lineage>
        <taxon>Eukaryota</taxon>
        <taxon>Fungi</taxon>
        <taxon>Dikarya</taxon>
        <taxon>Ascomycota</taxon>
        <taxon>Pezizomycotina</taxon>
        <taxon>Sordariomycetes</taxon>
        <taxon>Hypocreomycetidae</taxon>
        <taxon>Hypocreales</taxon>
        <taxon>Bionectriaceae</taxon>
        <taxon>Clonostachys</taxon>
    </lineage>
</organism>
<proteinExistence type="predicted"/>
<dbReference type="AlphaFoldDB" id="A0A9N9YGP0"/>
<name>A0A9N9YGP0_9HYPO</name>
<feature type="compositionally biased region" description="Acidic residues" evidence="1">
    <location>
        <begin position="181"/>
        <end position="193"/>
    </location>
</feature>
<dbReference type="Proteomes" id="UP000696573">
    <property type="component" value="Unassembled WGS sequence"/>
</dbReference>
<evidence type="ECO:0000313" key="2">
    <source>
        <dbReference type="EMBL" id="CAH0017124.1"/>
    </source>
</evidence>
<keyword evidence="3" id="KW-1185">Reference proteome</keyword>
<evidence type="ECO:0000256" key="1">
    <source>
        <dbReference type="SAM" id="MobiDB-lite"/>
    </source>
</evidence>
<dbReference type="InterPro" id="IPR032675">
    <property type="entry name" value="LRR_dom_sf"/>
</dbReference>
<evidence type="ECO:0000313" key="3">
    <source>
        <dbReference type="Proteomes" id="UP000696573"/>
    </source>
</evidence>
<feature type="region of interest" description="Disordered" evidence="1">
    <location>
        <begin position="177"/>
        <end position="224"/>
    </location>
</feature>
<dbReference type="Gene3D" id="3.80.10.10">
    <property type="entry name" value="Ribonuclease Inhibitor"/>
    <property type="match status" value="1"/>
</dbReference>
<accession>A0A9N9YGP0</accession>
<dbReference type="EMBL" id="CABFNQ020000492">
    <property type="protein sequence ID" value="CAH0017124.1"/>
    <property type="molecule type" value="Genomic_DNA"/>
</dbReference>
<reference evidence="2" key="1">
    <citation type="submission" date="2021-10" db="EMBL/GenBank/DDBJ databases">
        <authorList>
            <person name="Piombo E."/>
        </authorList>
    </citation>
    <scope>NUCLEOTIDE SEQUENCE</scope>
</reference>